<gene>
    <name evidence="1" type="ORF">MPLG2_0598</name>
</gene>
<organism evidence="1 2">
    <name type="scientific">Micropruina glycogenica</name>
    <dbReference type="NCBI Taxonomy" id="75385"/>
    <lineage>
        <taxon>Bacteria</taxon>
        <taxon>Bacillati</taxon>
        <taxon>Actinomycetota</taxon>
        <taxon>Actinomycetes</taxon>
        <taxon>Propionibacteriales</taxon>
        <taxon>Nocardioidaceae</taxon>
        <taxon>Micropruina</taxon>
    </lineage>
</organism>
<reference evidence="1 2" key="1">
    <citation type="submission" date="2018-02" db="EMBL/GenBank/DDBJ databases">
        <authorList>
            <person name="Cohen D.B."/>
            <person name="Kent A.D."/>
        </authorList>
    </citation>
    <scope>NUCLEOTIDE SEQUENCE [LARGE SCALE GENOMIC DNA]</scope>
    <source>
        <strain evidence="1">1</strain>
    </source>
</reference>
<sequence>MLLQVCPVTLGGGRPLLPCRLRLQRRNVERDGQFTALLFDLVGPEPIAEHGHASGLLGAIDEAQSTRR</sequence>
<evidence type="ECO:0000313" key="2">
    <source>
        <dbReference type="Proteomes" id="UP000238164"/>
    </source>
</evidence>
<accession>A0A2N9JE22</accession>
<evidence type="ECO:0000313" key="1">
    <source>
        <dbReference type="EMBL" id="SPD85634.1"/>
    </source>
</evidence>
<name>A0A2N9JE22_9ACTN</name>
<protein>
    <submittedName>
        <fullName evidence="1">Uncharacterized protein</fullName>
    </submittedName>
</protein>
<dbReference type="KEGG" id="mgg:MPLG2_0598"/>
<dbReference type="EMBL" id="LT985188">
    <property type="protein sequence ID" value="SPD85634.1"/>
    <property type="molecule type" value="Genomic_DNA"/>
</dbReference>
<keyword evidence="2" id="KW-1185">Reference proteome</keyword>
<dbReference type="RefSeq" id="WP_197710054.1">
    <property type="nucleotide sequence ID" value="NZ_BAAAGO010000042.1"/>
</dbReference>
<dbReference type="Proteomes" id="UP000238164">
    <property type="component" value="Chromosome 1"/>
</dbReference>
<dbReference type="AlphaFoldDB" id="A0A2N9JE22"/>
<proteinExistence type="predicted"/>